<gene>
    <name evidence="1" type="primary">Cap</name>
</gene>
<dbReference type="EMBL" id="KY302869">
    <property type="protein sequence ID" value="ARO38299.1"/>
    <property type="molecule type" value="Genomic_DNA"/>
</dbReference>
<keyword evidence="2" id="KW-1185">Reference proteome</keyword>
<evidence type="ECO:0000313" key="1">
    <source>
        <dbReference type="EMBL" id="ARO38299.1"/>
    </source>
</evidence>
<sequence>MVRLYKRRRFARKIRHRVRKFRTRIRRPIGSGDSGKRFFKIRRTDPLVMVANTNLSVNRTDDPSTAQNWSNISGLFDYYRVCAIKIHFIPTSNVLTFPIAAAGPRFSAIYVIHDVNSTSSVSSVSAVIQYGNLVLKNLWMPWKKYYKMKRNIPAAILDNVSTSGYLPTSTPTGTQSVQAFIPTIGTQSSGEIGTLITTYYLVCRNII</sequence>
<reference evidence="1 2" key="1">
    <citation type="submission" date="2016-12" db="EMBL/GenBank/DDBJ databases">
        <title>High diversity of replication-associated protein encoding circular DNA viruses in guano samples of European bats.</title>
        <authorList>
            <person name="Kemenesi G."/>
            <person name="Kurucz K."/>
            <person name="Zana B."/>
            <person name="Foldes F."/>
            <person name="Urban P."/>
            <person name="Vlaschenko A."/>
            <person name="Kravchenko K."/>
            <person name="Budinski I."/>
            <person name="Szodoray-Paradi F."/>
            <person name="Szodoray-Paradi A."/>
            <person name="Bucs S."/>
            <person name="Jere C."/>
            <person name="Csosz I."/>
            <person name="Estok P."/>
            <person name="Gorfol T."/>
            <person name="Boldogh S."/>
            <person name="Nemeth V."/>
            <person name="Banyai K."/>
            <person name="Jakab F."/>
        </authorList>
    </citation>
    <scope>NUCLEOTIDE SEQUENCE [LARGE SCALE GENOMIC DNA]</scope>
    <source>
        <strain evidence="1 2">Bb1/Hun/2013</strain>
    </source>
</reference>
<accession>A0A2S0D902</accession>
<protein>
    <submittedName>
        <fullName evidence="1">Capsid</fullName>
    </submittedName>
</protein>
<evidence type="ECO:0000313" key="2">
    <source>
        <dbReference type="Proteomes" id="UP000287602"/>
    </source>
</evidence>
<dbReference type="Proteomes" id="UP000287602">
    <property type="component" value="Segment"/>
</dbReference>
<proteinExistence type="predicted"/>
<organism evidence="1 2">
    <name type="scientific">Circovirus sp</name>
    <dbReference type="NCBI Taxonomy" id="1964372"/>
    <lineage>
        <taxon>Viruses</taxon>
        <taxon>Monodnaviria</taxon>
        <taxon>Shotokuvirae</taxon>
        <taxon>Cressdnaviricota</taxon>
        <taxon>Arfiviricetes</taxon>
        <taxon>Cirlivirales</taxon>
        <taxon>Circoviridae</taxon>
        <taxon>Circovirus</taxon>
    </lineage>
</organism>
<name>A0A2S0D902_9CIRC</name>